<sequence>MDAREIFNLVNQFSPAQITNVTANPINPIPDLSAAANNAFEALVVWLLFQVFCTFYLGPLVNRVLTALGFGALGTLFNIWITFYHGSFGLILRYILVPFLYGSGLVNKKDGDTATWALIFGAIVWIGRTGWLNDLLWRRWRSTREL</sequence>
<protein>
    <submittedName>
        <fullName evidence="2">Uncharacterized protein</fullName>
    </submittedName>
</protein>
<feature type="transmembrane region" description="Helical" evidence="1">
    <location>
        <begin position="116"/>
        <end position="137"/>
    </location>
</feature>
<keyword evidence="3" id="KW-1185">Reference proteome</keyword>
<name>A0AAV9XDR5_9PEZI</name>
<accession>A0AAV9XDR5</accession>
<feature type="transmembrane region" description="Helical" evidence="1">
    <location>
        <begin position="39"/>
        <end position="58"/>
    </location>
</feature>
<dbReference type="AlphaFoldDB" id="A0AAV9XDR5"/>
<dbReference type="EMBL" id="JAVHJO010000005">
    <property type="protein sequence ID" value="KAK6540249.1"/>
    <property type="molecule type" value="Genomic_DNA"/>
</dbReference>
<evidence type="ECO:0000313" key="3">
    <source>
        <dbReference type="Proteomes" id="UP001365542"/>
    </source>
</evidence>
<evidence type="ECO:0000256" key="1">
    <source>
        <dbReference type="SAM" id="Phobius"/>
    </source>
</evidence>
<keyword evidence="1" id="KW-0812">Transmembrane</keyword>
<comment type="caution">
    <text evidence="2">The sequence shown here is derived from an EMBL/GenBank/DDBJ whole genome shotgun (WGS) entry which is preliminary data.</text>
</comment>
<keyword evidence="1" id="KW-0472">Membrane</keyword>
<feature type="transmembrane region" description="Helical" evidence="1">
    <location>
        <begin position="70"/>
        <end position="96"/>
    </location>
</feature>
<evidence type="ECO:0000313" key="2">
    <source>
        <dbReference type="EMBL" id="KAK6540249.1"/>
    </source>
</evidence>
<organism evidence="2 3">
    <name type="scientific">Orbilia ellipsospora</name>
    <dbReference type="NCBI Taxonomy" id="2528407"/>
    <lineage>
        <taxon>Eukaryota</taxon>
        <taxon>Fungi</taxon>
        <taxon>Dikarya</taxon>
        <taxon>Ascomycota</taxon>
        <taxon>Pezizomycotina</taxon>
        <taxon>Orbiliomycetes</taxon>
        <taxon>Orbiliales</taxon>
        <taxon>Orbiliaceae</taxon>
        <taxon>Orbilia</taxon>
    </lineage>
</organism>
<keyword evidence="1" id="KW-1133">Transmembrane helix</keyword>
<reference evidence="2 3" key="1">
    <citation type="submission" date="2019-10" db="EMBL/GenBank/DDBJ databases">
        <authorList>
            <person name="Palmer J.M."/>
        </authorList>
    </citation>
    <scope>NUCLEOTIDE SEQUENCE [LARGE SCALE GENOMIC DNA]</scope>
    <source>
        <strain evidence="2 3">TWF694</strain>
    </source>
</reference>
<proteinExistence type="predicted"/>
<gene>
    <name evidence="2" type="ORF">TWF694_009064</name>
</gene>
<dbReference type="Proteomes" id="UP001365542">
    <property type="component" value="Unassembled WGS sequence"/>
</dbReference>